<comment type="caution">
    <text evidence="3">The sequence shown here is derived from an EMBL/GenBank/DDBJ whole genome shotgun (WGS) entry which is preliminary data.</text>
</comment>
<name>A0AA92U9I6_9BACT</name>
<dbReference type="Proteomes" id="UP001209417">
    <property type="component" value="Unassembled WGS sequence"/>
</dbReference>
<evidence type="ECO:0000259" key="1">
    <source>
        <dbReference type="Pfam" id="PF14905"/>
    </source>
</evidence>
<dbReference type="Proteomes" id="UP000283672">
    <property type="component" value="Unassembled WGS sequence"/>
</dbReference>
<gene>
    <name evidence="4" type="ORF">DW026_12520</name>
    <name evidence="3" type="ORF">DWV53_11725</name>
    <name evidence="2" type="ORF">ONT19_08435</name>
</gene>
<dbReference type="Proteomes" id="UP000285776">
    <property type="component" value="Unassembled WGS sequence"/>
</dbReference>
<dbReference type="InterPro" id="IPR041700">
    <property type="entry name" value="OMP_b-brl_3"/>
</dbReference>
<protein>
    <submittedName>
        <fullName evidence="2">Outer membrane beta-barrel family protein</fullName>
    </submittedName>
</protein>
<evidence type="ECO:0000313" key="4">
    <source>
        <dbReference type="EMBL" id="RHL34770.1"/>
    </source>
</evidence>
<evidence type="ECO:0000313" key="5">
    <source>
        <dbReference type="Proteomes" id="UP000283672"/>
    </source>
</evidence>
<reference evidence="5 6" key="1">
    <citation type="submission" date="2018-08" db="EMBL/GenBank/DDBJ databases">
        <title>A genome reference for cultivated species of the human gut microbiota.</title>
        <authorList>
            <person name="Zou Y."/>
            <person name="Xue W."/>
            <person name="Luo G."/>
        </authorList>
    </citation>
    <scope>NUCLEOTIDE SEQUENCE [LARGE SCALE GENOMIC DNA]</scope>
    <source>
        <strain evidence="3 6">AF10-17</strain>
        <strain evidence="4 5">AF38-11</strain>
    </source>
</reference>
<sequence>MVYFNKEFKWNSRGNKENMQLSSSSSLNAKLYKAFCKNRFSVTLEANDIFNKSNRDIRFYNKDVTFWQSSTSDIRSLLLTFQYNFNTSRSRYKGQGAGNEELNRFK</sequence>
<evidence type="ECO:0000313" key="6">
    <source>
        <dbReference type="Proteomes" id="UP000285776"/>
    </source>
</evidence>
<dbReference type="Pfam" id="PF14905">
    <property type="entry name" value="OMP_b-brl_3"/>
    <property type="match status" value="1"/>
</dbReference>
<proteinExistence type="predicted"/>
<evidence type="ECO:0000313" key="3">
    <source>
        <dbReference type="EMBL" id="RGW76756.1"/>
    </source>
</evidence>
<dbReference type="EMBL" id="JAPDVG010000001">
    <property type="protein sequence ID" value="MCW4131617.1"/>
    <property type="molecule type" value="Genomic_DNA"/>
</dbReference>
<evidence type="ECO:0000313" key="2">
    <source>
        <dbReference type="EMBL" id="MCW4131617.1"/>
    </source>
</evidence>
<reference evidence="2" key="2">
    <citation type="submission" date="2022-11" db="EMBL/GenBank/DDBJ databases">
        <title>Genomic repertoires linked with pathogenic potency of arthritogenic Prevotella copri isolated from the gut of rheumatoid arthritis patients.</title>
        <authorList>
            <person name="Nii T."/>
            <person name="Maeda Y."/>
            <person name="Motooka D."/>
            <person name="Naito M."/>
            <person name="Matsumoto Y."/>
            <person name="Ogawa T."/>
            <person name="Oguro-Igashira E."/>
            <person name="Kishikawa T."/>
            <person name="Yamashita M."/>
            <person name="Koizumi S."/>
            <person name="Kurakawa T."/>
            <person name="Okumura R."/>
            <person name="Kayama H."/>
            <person name="Murakami M."/>
            <person name="Sakaguchi T."/>
            <person name="Das B."/>
            <person name="Nakamura S."/>
            <person name="Okada Y."/>
            <person name="Kumanogoh A."/>
            <person name="Takeda K."/>
        </authorList>
    </citation>
    <scope>NUCLEOTIDE SEQUENCE</scope>
    <source>
        <strain evidence="2">H019-1</strain>
    </source>
</reference>
<dbReference type="EMBL" id="QROP01000041">
    <property type="protein sequence ID" value="RHL34770.1"/>
    <property type="molecule type" value="Genomic_DNA"/>
</dbReference>
<dbReference type="EMBL" id="QSAV01000042">
    <property type="protein sequence ID" value="RGW76756.1"/>
    <property type="molecule type" value="Genomic_DNA"/>
</dbReference>
<dbReference type="AlphaFoldDB" id="A0AA92U9I6"/>
<feature type="domain" description="Outer membrane protein beta-barrel" evidence="1">
    <location>
        <begin position="8"/>
        <end position="83"/>
    </location>
</feature>
<dbReference type="RefSeq" id="WP_118154102.1">
    <property type="nucleotide sequence ID" value="NZ_CP042464.1"/>
</dbReference>
<accession>A0AA92U9I6</accession>
<organism evidence="3 6">
    <name type="scientific">Segatella copri</name>
    <dbReference type="NCBI Taxonomy" id="165179"/>
    <lineage>
        <taxon>Bacteria</taxon>
        <taxon>Pseudomonadati</taxon>
        <taxon>Bacteroidota</taxon>
        <taxon>Bacteroidia</taxon>
        <taxon>Bacteroidales</taxon>
        <taxon>Prevotellaceae</taxon>
        <taxon>Segatella</taxon>
    </lineage>
</organism>